<dbReference type="GO" id="GO:0046933">
    <property type="term" value="F:proton-transporting ATP synthase activity, rotational mechanism"/>
    <property type="evidence" value="ECO:0007669"/>
    <property type="project" value="InterPro"/>
</dbReference>
<dbReference type="Pfam" id="PF00306">
    <property type="entry name" value="ATP-synt_ab_C"/>
    <property type="match status" value="1"/>
</dbReference>
<dbReference type="Pfam" id="PF00006">
    <property type="entry name" value="ATP-synt_ab"/>
    <property type="match status" value="1"/>
</dbReference>
<dbReference type="FunFam" id="3.40.50.300:FF:002432">
    <property type="entry name" value="ATP synthase subunit alpha, mitochondrial"/>
    <property type="match status" value="1"/>
</dbReference>
<evidence type="ECO:0000256" key="11">
    <source>
        <dbReference type="ARBA" id="ARBA00026013"/>
    </source>
</evidence>
<dbReference type="Proteomes" id="UP000176902">
    <property type="component" value="Unassembled WGS sequence"/>
</dbReference>
<name>A0A1F5JSY2_9BACT</name>
<dbReference type="InterPro" id="IPR000793">
    <property type="entry name" value="ATP_synth_asu_C"/>
</dbReference>
<keyword evidence="10" id="KW-0066">ATP synthesis</keyword>
<feature type="domain" description="ATP synthase alpha subunit C-terminal" evidence="13">
    <location>
        <begin position="365"/>
        <end position="467"/>
    </location>
</feature>
<accession>A0A1F5JSY2</accession>
<evidence type="ECO:0000256" key="6">
    <source>
        <dbReference type="ARBA" id="ARBA00022840"/>
    </source>
</evidence>
<dbReference type="STRING" id="1797768.A3C59_05295"/>
<evidence type="ECO:0000256" key="7">
    <source>
        <dbReference type="ARBA" id="ARBA00023065"/>
    </source>
</evidence>
<keyword evidence="4" id="KW-0547">Nucleotide-binding</keyword>
<evidence type="ECO:0000256" key="8">
    <source>
        <dbReference type="ARBA" id="ARBA00023136"/>
    </source>
</evidence>
<dbReference type="GO" id="GO:0005524">
    <property type="term" value="F:ATP binding"/>
    <property type="evidence" value="ECO:0007669"/>
    <property type="project" value="UniProtKB-KW"/>
</dbReference>
<dbReference type="Gene3D" id="3.40.50.12240">
    <property type="match status" value="1"/>
</dbReference>
<dbReference type="EMBL" id="MFCV01000034">
    <property type="protein sequence ID" value="OGE31718.1"/>
    <property type="molecule type" value="Genomic_DNA"/>
</dbReference>
<keyword evidence="6" id="KW-0067">ATP-binding</keyword>
<feature type="domain" description="ATPase F1/V1/A1 complex alpha/beta subunit nucleotide-binding" evidence="12">
    <location>
        <begin position="136"/>
        <end position="351"/>
    </location>
</feature>
<dbReference type="GO" id="GO:0043531">
    <property type="term" value="F:ADP binding"/>
    <property type="evidence" value="ECO:0007669"/>
    <property type="project" value="TreeGrafter"/>
</dbReference>
<keyword evidence="9" id="KW-0139">CF(1)</keyword>
<dbReference type="AlphaFoldDB" id="A0A1F5JSY2"/>
<reference evidence="14 15" key="1">
    <citation type="journal article" date="2016" name="Nat. Commun.">
        <title>Thousands of microbial genomes shed light on interconnected biogeochemical processes in an aquifer system.</title>
        <authorList>
            <person name="Anantharaman K."/>
            <person name="Brown C.T."/>
            <person name="Hug L.A."/>
            <person name="Sharon I."/>
            <person name="Castelle C.J."/>
            <person name="Probst A.J."/>
            <person name="Thomas B.C."/>
            <person name="Singh A."/>
            <person name="Wilkins M.J."/>
            <person name="Karaoz U."/>
            <person name="Brodie E.L."/>
            <person name="Williams K.H."/>
            <person name="Hubbard S.S."/>
            <person name="Banfield J.F."/>
        </authorList>
    </citation>
    <scope>NUCLEOTIDE SEQUENCE [LARGE SCALE GENOMIC DNA]</scope>
</reference>
<protein>
    <recommendedName>
        <fullName evidence="16">F0F1 ATP synthase subunit alpha</fullName>
    </recommendedName>
</protein>
<dbReference type="InterPro" id="IPR020003">
    <property type="entry name" value="ATPase_a/bsu_AS"/>
</dbReference>
<evidence type="ECO:0000256" key="2">
    <source>
        <dbReference type="ARBA" id="ARBA00008936"/>
    </source>
</evidence>
<evidence type="ECO:0000313" key="15">
    <source>
        <dbReference type="Proteomes" id="UP000176902"/>
    </source>
</evidence>
<evidence type="ECO:0000256" key="4">
    <source>
        <dbReference type="ARBA" id="ARBA00022741"/>
    </source>
</evidence>
<comment type="caution">
    <text evidence="14">The sequence shown here is derived from an EMBL/GenBank/DDBJ whole genome shotgun (WGS) entry which is preliminary data.</text>
</comment>
<evidence type="ECO:0000259" key="13">
    <source>
        <dbReference type="Pfam" id="PF00306"/>
    </source>
</evidence>
<comment type="subcellular location">
    <subcellularLocation>
        <location evidence="1">Membrane</location>
    </subcellularLocation>
</comment>
<sequence>MINDQTPNNTEEIGYAVETRDFLAQLDGFPSIKINDMVVTDQGARGWVNSISRDLVEVLMLDEAKLTPKQQFKKTRTRLGLNVGNFLMGRAINPVGVPIDGKGLLSKTQISSVCELEQIAPGMESRKFISEQFQTGITLIDTLIPIGKGQRELVLGDAHSGKTGFLLDIIINQKNTGVICIYASIGKPSVVVRNLIDVLKSNGALSYTIIVAASSSEPAPLIFLTPKAAFTVAEYFQKQGKDVLLILDDLGNHAKIYREISLLGNKSPGRESYPGDIFYQHAHLLERAGNFLPAYGGGSITALPVIELNLTDFTTLIPTNLMSMTDGHLLFKSSLRSQGQTPAIDISLSVSRVGRQTQDPLSNFLSSQVRQMLSDASDLETVARFSTELPQETQLTLKRREQIMELLKQDPLTVTPKAIQLIFMALPYTSFLKDKSKTFLENNKRNIADAFMKDARLSQITKKIPSLKTAEELIKLLEGAGGILEKFFQN</sequence>
<dbReference type="InterPro" id="IPR005294">
    <property type="entry name" value="ATP_synth_F1_asu"/>
</dbReference>
<evidence type="ECO:0008006" key="16">
    <source>
        <dbReference type="Google" id="ProtNLM"/>
    </source>
</evidence>
<dbReference type="InterPro" id="IPR036121">
    <property type="entry name" value="ATPase_F1/V1/A1_a/bsu_N_sf"/>
</dbReference>
<dbReference type="PROSITE" id="PS00152">
    <property type="entry name" value="ATPASE_ALPHA_BETA"/>
    <property type="match status" value="1"/>
</dbReference>
<evidence type="ECO:0000313" key="14">
    <source>
        <dbReference type="EMBL" id="OGE31718.1"/>
    </source>
</evidence>
<dbReference type="SUPFAM" id="SSF50615">
    <property type="entry name" value="N-terminal domain of alpha and beta subunits of F1 ATP synthase"/>
    <property type="match status" value="1"/>
</dbReference>
<keyword evidence="3" id="KW-0813">Transport</keyword>
<evidence type="ECO:0000256" key="10">
    <source>
        <dbReference type="ARBA" id="ARBA00023310"/>
    </source>
</evidence>
<dbReference type="PANTHER" id="PTHR48082">
    <property type="entry name" value="ATP SYNTHASE SUBUNIT ALPHA, MITOCHONDRIAL"/>
    <property type="match status" value="1"/>
</dbReference>
<evidence type="ECO:0000256" key="1">
    <source>
        <dbReference type="ARBA" id="ARBA00004370"/>
    </source>
</evidence>
<comment type="subunit">
    <text evidence="11">F-type ATPases have 2 components, CF(1) - the catalytic core - and CF(0) - the membrane proton channel. CF(1) has five subunits: alpha(3), beta(3), gamma(1), delta(1), epsilon(1). CF(0) has four main subunits: a(1), b(1), b'(1) and c(9-12).</text>
</comment>
<keyword evidence="5" id="KW-0375">Hydrogen ion transport</keyword>
<dbReference type="SUPFAM" id="SSF52540">
    <property type="entry name" value="P-loop containing nucleoside triphosphate hydrolases"/>
    <property type="match status" value="1"/>
</dbReference>
<evidence type="ECO:0000259" key="12">
    <source>
        <dbReference type="Pfam" id="PF00006"/>
    </source>
</evidence>
<dbReference type="PANTHER" id="PTHR48082:SF2">
    <property type="entry name" value="ATP SYNTHASE SUBUNIT ALPHA, MITOCHONDRIAL"/>
    <property type="match status" value="1"/>
</dbReference>
<dbReference type="InterPro" id="IPR027417">
    <property type="entry name" value="P-loop_NTPase"/>
</dbReference>
<dbReference type="GO" id="GO:0045259">
    <property type="term" value="C:proton-transporting ATP synthase complex"/>
    <property type="evidence" value="ECO:0007669"/>
    <property type="project" value="UniProtKB-KW"/>
</dbReference>
<keyword evidence="8" id="KW-0472">Membrane</keyword>
<evidence type="ECO:0000256" key="5">
    <source>
        <dbReference type="ARBA" id="ARBA00022781"/>
    </source>
</evidence>
<proteinExistence type="inferred from homology"/>
<comment type="similarity">
    <text evidence="2">Belongs to the ATPase alpha/beta chains family.</text>
</comment>
<gene>
    <name evidence="14" type="ORF">A3C59_05295</name>
</gene>
<dbReference type="SUPFAM" id="SSF47917">
    <property type="entry name" value="C-terminal domain of alpha and beta subunits of F1 ATP synthase"/>
    <property type="match status" value="1"/>
</dbReference>
<dbReference type="InterPro" id="IPR000194">
    <property type="entry name" value="ATPase_F1/V1/A1_a/bsu_nucl-bd"/>
</dbReference>
<organism evidence="14 15">
    <name type="scientific">Candidatus Daviesbacteria bacterium RIFCSPHIGHO2_02_FULL_36_13</name>
    <dbReference type="NCBI Taxonomy" id="1797768"/>
    <lineage>
        <taxon>Bacteria</taxon>
        <taxon>Candidatus Daviesiibacteriota</taxon>
    </lineage>
</organism>
<evidence type="ECO:0000256" key="3">
    <source>
        <dbReference type="ARBA" id="ARBA00022448"/>
    </source>
</evidence>
<keyword evidence="7" id="KW-0406">Ion transport</keyword>
<evidence type="ECO:0000256" key="9">
    <source>
        <dbReference type="ARBA" id="ARBA00023196"/>
    </source>
</evidence>